<evidence type="ECO:0000259" key="2">
    <source>
        <dbReference type="Pfam" id="PF01814"/>
    </source>
</evidence>
<dbReference type="OrthoDB" id="9793637at2"/>
<dbReference type="PANTHER" id="PTHR35585:SF1">
    <property type="entry name" value="HHE DOMAIN PROTEIN (AFU_ORTHOLOGUE AFUA_4G00730)"/>
    <property type="match status" value="1"/>
</dbReference>
<proteinExistence type="predicted"/>
<evidence type="ECO:0000256" key="1">
    <source>
        <dbReference type="SAM" id="MobiDB-lite"/>
    </source>
</evidence>
<dbReference type="Gene3D" id="1.20.120.520">
    <property type="entry name" value="nmb1532 protein domain like"/>
    <property type="match status" value="1"/>
</dbReference>
<accession>A0A9W6PM80</accession>
<reference evidence="3" key="1">
    <citation type="submission" date="2023-02" db="EMBL/GenBank/DDBJ databases">
        <title>Kitasatospora phosalacinea NBRC 14362.</title>
        <authorList>
            <person name="Ichikawa N."/>
            <person name="Sato H."/>
            <person name="Tonouchi N."/>
        </authorList>
    </citation>
    <scope>NUCLEOTIDE SEQUENCE</scope>
    <source>
        <strain evidence="3">NBRC 14362</strain>
    </source>
</reference>
<sequence length="199" mass="21592">MAADREPDLLEQLTTDHEVLRVRFSELAGLPLGDPRRCQLAAVAADALVRHLTAEEEHLYPIARHGRPPGDDAVDQGLQAHAALRALVRELRVAAADSTGPAGSAGSAEFDRLVARLVEAATGHFGLEEARLFPTVREHTAPVRLTAMGAQLRATEAAASAMPRPGPRAQAPPDELVAPELPWRERMHRRFRFGDSSED</sequence>
<evidence type="ECO:0000313" key="4">
    <source>
        <dbReference type="Proteomes" id="UP001165143"/>
    </source>
</evidence>
<dbReference type="PANTHER" id="PTHR35585">
    <property type="entry name" value="HHE DOMAIN PROTEIN (AFU_ORTHOLOGUE AFUA_4G00730)"/>
    <property type="match status" value="1"/>
</dbReference>
<evidence type="ECO:0000313" key="3">
    <source>
        <dbReference type="EMBL" id="GLW57322.1"/>
    </source>
</evidence>
<feature type="domain" description="Hemerythrin-like" evidence="2">
    <location>
        <begin position="9"/>
        <end position="135"/>
    </location>
</feature>
<organism evidence="3 4">
    <name type="scientific">Kitasatospora phosalacinea</name>
    <dbReference type="NCBI Taxonomy" id="2065"/>
    <lineage>
        <taxon>Bacteria</taxon>
        <taxon>Bacillati</taxon>
        <taxon>Actinomycetota</taxon>
        <taxon>Actinomycetes</taxon>
        <taxon>Kitasatosporales</taxon>
        <taxon>Streptomycetaceae</taxon>
        <taxon>Kitasatospora</taxon>
    </lineage>
</organism>
<protein>
    <submittedName>
        <fullName evidence="3">Hemerythrin</fullName>
    </submittedName>
</protein>
<dbReference type="EMBL" id="BSRX01000036">
    <property type="protein sequence ID" value="GLW57322.1"/>
    <property type="molecule type" value="Genomic_DNA"/>
</dbReference>
<dbReference type="Pfam" id="PF01814">
    <property type="entry name" value="Hemerythrin"/>
    <property type="match status" value="1"/>
</dbReference>
<comment type="caution">
    <text evidence="3">The sequence shown here is derived from an EMBL/GenBank/DDBJ whole genome shotgun (WGS) entry which is preliminary data.</text>
</comment>
<name>A0A9W6PM80_9ACTN</name>
<dbReference type="InterPro" id="IPR012312">
    <property type="entry name" value="Hemerythrin-like"/>
</dbReference>
<gene>
    <name evidence="3" type="ORF">Kpho01_53330</name>
</gene>
<feature type="region of interest" description="Disordered" evidence="1">
    <location>
        <begin position="160"/>
        <end position="181"/>
    </location>
</feature>
<dbReference type="RefSeq" id="WP_033251543.1">
    <property type="nucleotide sequence ID" value="NZ_BSRX01000036.1"/>
</dbReference>
<dbReference type="AlphaFoldDB" id="A0A9W6PM80"/>
<dbReference type="Proteomes" id="UP001165143">
    <property type="component" value="Unassembled WGS sequence"/>
</dbReference>